<feature type="transmembrane region" description="Helical" evidence="1">
    <location>
        <begin position="357"/>
        <end position="379"/>
    </location>
</feature>
<dbReference type="OrthoDB" id="9796461at2"/>
<dbReference type="Pfam" id="PF01757">
    <property type="entry name" value="Acyl_transf_3"/>
    <property type="match status" value="1"/>
</dbReference>
<dbReference type="PANTHER" id="PTHR23028:SF53">
    <property type="entry name" value="ACYL_TRANSF_3 DOMAIN-CONTAINING PROTEIN"/>
    <property type="match status" value="1"/>
</dbReference>
<dbReference type="GO" id="GO:0000271">
    <property type="term" value="P:polysaccharide biosynthetic process"/>
    <property type="evidence" value="ECO:0007669"/>
    <property type="project" value="TreeGrafter"/>
</dbReference>
<feature type="transmembrane region" description="Helical" evidence="1">
    <location>
        <begin position="150"/>
        <end position="171"/>
    </location>
</feature>
<evidence type="ECO:0000313" key="4">
    <source>
        <dbReference type="Proteomes" id="UP000286268"/>
    </source>
</evidence>
<keyword evidence="1" id="KW-0812">Transmembrane</keyword>
<name>A0A410DYD5_9CLOT</name>
<feature type="transmembrane region" description="Helical" evidence="1">
    <location>
        <begin position="178"/>
        <end position="198"/>
    </location>
</feature>
<feature type="transmembrane region" description="Helical" evidence="1">
    <location>
        <begin position="54"/>
        <end position="75"/>
    </location>
</feature>
<evidence type="ECO:0000259" key="2">
    <source>
        <dbReference type="Pfam" id="PF01757"/>
    </source>
</evidence>
<organism evidence="3 4">
    <name type="scientific">Clostridium manihotivorum</name>
    <dbReference type="NCBI Taxonomy" id="2320868"/>
    <lineage>
        <taxon>Bacteria</taxon>
        <taxon>Bacillati</taxon>
        <taxon>Bacillota</taxon>
        <taxon>Clostridia</taxon>
        <taxon>Eubacteriales</taxon>
        <taxon>Clostridiaceae</taxon>
        <taxon>Clostridium</taxon>
    </lineage>
</organism>
<dbReference type="InterPro" id="IPR002656">
    <property type="entry name" value="Acyl_transf_3_dom"/>
</dbReference>
<feature type="transmembrane region" description="Helical" evidence="1">
    <location>
        <begin position="318"/>
        <end position="337"/>
    </location>
</feature>
<dbReference type="AlphaFoldDB" id="A0A410DYD5"/>
<dbReference type="GO" id="GO:0016747">
    <property type="term" value="F:acyltransferase activity, transferring groups other than amino-acyl groups"/>
    <property type="evidence" value="ECO:0007669"/>
    <property type="project" value="InterPro"/>
</dbReference>
<dbReference type="InterPro" id="IPR050879">
    <property type="entry name" value="Acyltransferase_3"/>
</dbReference>
<feature type="transmembrane region" description="Helical" evidence="1">
    <location>
        <begin position="214"/>
        <end position="234"/>
    </location>
</feature>
<feature type="transmembrane region" description="Helical" evidence="1">
    <location>
        <begin position="255"/>
        <end position="271"/>
    </location>
</feature>
<feature type="transmembrane region" description="Helical" evidence="1">
    <location>
        <begin position="283"/>
        <end position="306"/>
    </location>
</feature>
<keyword evidence="1" id="KW-1133">Transmembrane helix</keyword>
<feature type="transmembrane region" description="Helical" evidence="1">
    <location>
        <begin position="21"/>
        <end position="39"/>
    </location>
</feature>
<reference evidence="3 4" key="1">
    <citation type="submission" date="2018-01" db="EMBL/GenBank/DDBJ databases">
        <title>Genome Sequencing and Assembly of Anaerobacter polyendosporus strain CT4.</title>
        <authorList>
            <person name="Tachaapaikoon C."/>
            <person name="Sutheeworapong S."/>
            <person name="Jenjaroenpun P."/>
            <person name="Wongsurawat T."/>
            <person name="Nookeaw I."/>
            <person name="Cheawchanlertfa P."/>
            <person name="Kosugi A."/>
            <person name="Cheevadhanarak S."/>
            <person name="Ratanakhanokchai K."/>
        </authorList>
    </citation>
    <scope>NUCLEOTIDE SEQUENCE [LARGE SCALE GENOMIC DNA]</scope>
    <source>
        <strain evidence="3 4">CT4</strain>
    </source>
</reference>
<dbReference type="Proteomes" id="UP000286268">
    <property type="component" value="Chromosome"/>
</dbReference>
<dbReference type="PANTHER" id="PTHR23028">
    <property type="entry name" value="ACETYLTRANSFERASE"/>
    <property type="match status" value="1"/>
</dbReference>
<dbReference type="RefSeq" id="WP_128214739.1">
    <property type="nucleotide sequence ID" value="NZ_CP025746.1"/>
</dbReference>
<feature type="domain" description="Acyltransferase 3" evidence="2">
    <location>
        <begin position="17"/>
        <end position="370"/>
    </location>
</feature>
<evidence type="ECO:0000256" key="1">
    <source>
        <dbReference type="SAM" id="Phobius"/>
    </source>
</evidence>
<feature type="transmembrane region" description="Helical" evidence="1">
    <location>
        <begin position="96"/>
        <end position="113"/>
    </location>
</feature>
<gene>
    <name evidence="3" type="ORF">C1I91_21665</name>
</gene>
<proteinExistence type="predicted"/>
<keyword evidence="4" id="KW-1185">Reference proteome</keyword>
<dbReference type="GO" id="GO:0016020">
    <property type="term" value="C:membrane"/>
    <property type="evidence" value="ECO:0007669"/>
    <property type="project" value="TreeGrafter"/>
</dbReference>
<dbReference type="KEGG" id="cmah:C1I91_21665"/>
<protein>
    <recommendedName>
        <fullName evidence="2">Acyltransferase 3 domain-containing protein</fullName>
    </recommendedName>
</protein>
<sequence length="405" mass="47817">MIYIVKRIFRISNNNIRELDGLRGIAVLMVFFYHIKSVLNIKELYIANFNIGPYLMWGHLGVNVFYILSGFLLFIPFAKAYYTNSSINLTEYSIKRALRILPAFYFFLIIFVFCVKPELITKQGIRSLIGNMLFLQKYSIFNIQSYNDTVWTLAVEVQFYILIPFVARFFVDNKYKKSILVSILFVLLYRLVIMWFLKPNMISINRDYYVDCEYNILGCFDNFAIGIVIANLYIQEKLGKQNINIKRVILISKKIAAFSPILILFLMNNYYNWNYNNSKFHNIFFSFFFDIVFYICIGSILILVLFSRSKLNSILSNFFLVFIGAISYSIYIWHLFFQARLVNISVIARSHSITTRYLILIAVSILFIIPFSTLMYILVERPFIDLSKRLFKIDKIYNNEVKSMQ</sequence>
<dbReference type="EMBL" id="CP025746">
    <property type="protein sequence ID" value="QAA34018.1"/>
    <property type="molecule type" value="Genomic_DNA"/>
</dbReference>
<accession>A0A410DYD5</accession>
<evidence type="ECO:0000313" key="3">
    <source>
        <dbReference type="EMBL" id="QAA34018.1"/>
    </source>
</evidence>
<keyword evidence="1" id="KW-0472">Membrane</keyword>